<gene>
    <name evidence="2" type="ORF">NTH_01806</name>
</gene>
<organism evidence="2 3">
    <name type="scientific">Nitratireductor thuwali</name>
    <dbReference type="NCBI Taxonomy" id="2267699"/>
    <lineage>
        <taxon>Bacteria</taxon>
        <taxon>Pseudomonadati</taxon>
        <taxon>Pseudomonadota</taxon>
        <taxon>Alphaproteobacteria</taxon>
        <taxon>Hyphomicrobiales</taxon>
        <taxon>Phyllobacteriaceae</taxon>
        <taxon>Nitratireductor</taxon>
    </lineage>
</organism>
<keyword evidence="1" id="KW-0812">Transmembrane</keyword>
<evidence type="ECO:0008006" key="4">
    <source>
        <dbReference type="Google" id="ProtNLM"/>
    </source>
</evidence>
<dbReference type="RefSeq" id="WP_338529685.1">
    <property type="nucleotide sequence ID" value="NZ_CP030941.1"/>
</dbReference>
<evidence type="ECO:0000313" key="3">
    <source>
        <dbReference type="Proteomes" id="UP001342418"/>
    </source>
</evidence>
<reference evidence="2 3" key="1">
    <citation type="submission" date="2018-07" db="EMBL/GenBank/DDBJ databases">
        <title>Genome sequence of Nitratireductor thuwali#1536.</title>
        <authorList>
            <person name="Michoud G."/>
            <person name="Merlino G."/>
            <person name="Sefrji F.O."/>
            <person name="Daffonchio D."/>
        </authorList>
    </citation>
    <scope>NUCLEOTIDE SEQUENCE [LARGE SCALE GENOMIC DNA]</scope>
    <source>
        <strain evidence="3">Nit1536</strain>
    </source>
</reference>
<keyword evidence="1" id="KW-0472">Membrane</keyword>
<evidence type="ECO:0000313" key="2">
    <source>
        <dbReference type="EMBL" id="UUP17342.1"/>
    </source>
</evidence>
<feature type="transmembrane region" description="Helical" evidence="1">
    <location>
        <begin position="80"/>
        <end position="100"/>
    </location>
</feature>
<name>A0ABY5MIX0_9HYPH</name>
<dbReference type="Proteomes" id="UP001342418">
    <property type="component" value="Chromosome"/>
</dbReference>
<keyword evidence="1" id="KW-1133">Transmembrane helix</keyword>
<accession>A0ABY5MIX0</accession>
<keyword evidence="3" id="KW-1185">Reference proteome</keyword>
<evidence type="ECO:0000256" key="1">
    <source>
        <dbReference type="SAM" id="Phobius"/>
    </source>
</evidence>
<dbReference type="EMBL" id="CP030941">
    <property type="protein sequence ID" value="UUP17342.1"/>
    <property type="molecule type" value="Genomic_DNA"/>
</dbReference>
<proteinExistence type="predicted"/>
<sequence>MFRHQDGTADDLRDQLNSLRDEMTDLRKQVSRQSAGAYRETRHKSAEIGDMIRDYFEAAMPELRRSANQIGRTARQHPSASAGAALAGLAVLGLAAALLMRR</sequence>
<protein>
    <recommendedName>
        <fullName evidence="4">DUF883 family protein</fullName>
    </recommendedName>
</protein>